<organism evidence="2 3">
    <name type="scientific">Mycena metata</name>
    <dbReference type="NCBI Taxonomy" id="1033252"/>
    <lineage>
        <taxon>Eukaryota</taxon>
        <taxon>Fungi</taxon>
        <taxon>Dikarya</taxon>
        <taxon>Basidiomycota</taxon>
        <taxon>Agaricomycotina</taxon>
        <taxon>Agaricomycetes</taxon>
        <taxon>Agaricomycetidae</taxon>
        <taxon>Agaricales</taxon>
        <taxon>Marasmiineae</taxon>
        <taxon>Mycenaceae</taxon>
        <taxon>Mycena</taxon>
    </lineage>
</organism>
<feature type="region of interest" description="Disordered" evidence="1">
    <location>
        <begin position="188"/>
        <end position="208"/>
    </location>
</feature>
<evidence type="ECO:0000256" key="1">
    <source>
        <dbReference type="SAM" id="MobiDB-lite"/>
    </source>
</evidence>
<feature type="compositionally biased region" description="Low complexity" evidence="1">
    <location>
        <begin position="424"/>
        <end position="438"/>
    </location>
</feature>
<evidence type="ECO:0000313" key="3">
    <source>
        <dbReference type="Proteomes" id="UP001215598"/>
    </source>
</evidence>
<keyword evidence="3" id="KW-1185">Reference proteome</keyword>
<proteinExistence type="predicted"/>
<dbReference type="EMBL" id="JARKIB010000046">
    <property type="protein sequence ID" value="KAJ7756655.1"/>
    <property type="molecule type" value="Genomic_DNA"/>
</dbReference>
<dbReference type="Proteomes" id="UP001215598">
    <property type="component" value="Unassembled WGS sequence"/>
</dbReference>
<sequence length="444" mass="46091">MASTSPTITSTPIATAPIVTTASPPTVTAIATLPAVSAPTVTAFTPIVPSSTANVVTSAPTITSLLAGPKPFLAPQTRPATSLSVAASKKAPVKGKTGDDNAKPHVVVPTIPTVPTTTAPVVVPTAPTTTAPVVKPTPFVASETSPATSLSVAAPKKVPAKAKAMKGNATNSKKVSFALADERENAAGVTHETAVKGVQGRPSTKTNPLHAVAQTDGEAVERAWANATPWAHSTEIGPGSRLNTLNDHHTAALGEVTNAAPAADLDIIHHIGSADPALTRLIRSREKGMQAREVEHQRKQEAAKVAAACEKQAAKGWIEDNIDRAHVVVLRRVRKPAKNANSTEVRVAGMHLTAADNLHKIIYAVKLPKTTNAKSCTVPLADWNPIRALAAALVQQPAANSNTSRIETLTTKLDTIMSRIESLPTMTTQTPPASTSPTNKTYAT</sequence>
<evidence type="ECO:0000313" key="2">
    <source>
        <dbReference type="EMBL" id="KAJ7756655.1"/>
    </source>
</evidence>
<name>A0AAD7J4C3_9AGAR</name>
<protein>
    <submittedName>
        <fullName evidence="2">Uncharacterized protein</fullName>
    </submittedName>
</protein>
<comment type="caution">
    <text evidence="2">The sequence shown here is derived from an EMBL/GenBank/DDBJ whole genome shotgun (WGS) entry which is preliminary data.</text>
</comment>
<dbReference type="AlphaFoldDB" id="A0AAD7J4C3"/>
<gene>
    <name evidence="2" type="ORF">B0H16DRAFT_1721718</name>
</gene>
<reference evidence="2" key="1">
    <citation type="submission" date="2023-03" db="EMBL/GenBank/DDBJ databases">
        <title>Massive genome expansion in bonnet fungi (Mycena s.s.) driven by repeated elements and novel gene families across ecological guilds.</title>
        <authorList>
            <consortium name="Lawrence Berkeley National Laboratory"/>
            <person name="Harder C.B."/>
            <person name="Miyauchi S."/>
            <person name="Viragh M."/>
            <person name="Kuo A."/>
            <person name="Thoen E."/>
            <person name="Andreopoulos B."/>
            <person name="Lu D."/>
            <person name="Skrede I."/>
            <person name="Drula E."/>
            <person name="Henrissat B."/>
            <person name="Morin E."/>
            <person name="Kohler A."/>
            <person name="Barry K."/>
            <person name="LaButti K."/>
            <person name="Morin E."/>
            <person name="Salamov A."/>
            <person name="Lipzen A."/>
            <person name="Mereny Z."/>
            <person name="Hegedus B."/>
            <person name="Baldrian P."/>
            <person name="Stursova M."/>
            <person name="Weitz H."/>
            <person name="Taylor A."/>
            <person name="Grigoriev I.V."/>
            <person name="Nagy L.G."/>
            <person name="Martin F."/>
            <person name="Kauserud H."/>
        </authorList>
    </citation>
    <scope>NUCLEOTIDE SEQUENCE</scope>
    <source>
        <strain evidence="2">CBHHK182m</strain>
    </source>
</reference>
<feature type="region of interest" description="Disordered" evidence="1">
    <location>
        <begin position="424"/>
        <end position="444"/>
    </location>
</feature>
<accession>A0AAD7J4C3</accession>
<feature type="region of interest" description="Disordered" evidence="1">
    <location>
        <begin position="76"/>
        <end position="108"/>
    </location>
</feature>